<dbReference type="Proteomes" id="UP000006094">
    <property type="component" value="Chromosome"/>
</dbReference>
<evidence type="ECO:0008006" key="5">
    <source>
        <dbReference type="Google" id="ProtNLM"/>
    </source>
</evidence>
<feature type="domain" description="DUF4213" evidence="2">
    <location>
        <begin position="24"/>
        <end position="107"/>
    </location>
</feature>
<dbReference type="InterPro" id="IPR007161">
    <property type="entry name" value="DUF364"/>
</dbReference>
<dbReference type="Pfam" id="PF13938">
    <property type="entry name" value="DUF4213"/>
    <property type="match status" value="1"/>
</dbReference>
<dbReference type="OrthoDB" id="358386at2"/>
<evidence type="ECO:0000313" key="3">
    <source>
        <dbReference type="EMBL" id="AFS78926.1"/>
    </source>
</evidence>
<dbReference type="Pfam" id="PF04016">
    <property type="entry name" value="DUF364"/>
    <property type="match status" value="1"/>
</dbReference>
<proteinExistence type="predicted"/>
<protein>
    <recommendedName>
        <fullName evidence="5">Heavy-metal chelation domain-containing protein</fullName>
    </recommendedName>
</protein>
<organism evidence="3 4">
    <name type="scientific">Gottschalkia acidurici (strain ATCC 7906 / DSM 604 / BCRC 14475 / CIP 104303 / KCTC 5404 / NCIMB 10678 / 9a)</name>
    <name type="common">Clostridium acidurici</name>
    <dbReference type="NCBI Taxonomy" id="1128398"/>
    <lineage>
        <taxon>Bacteria</taxon>
        <taxon>Bacillati</taxon>
        <taxon>Bacillota</taxon>
        <taxon>Tissierellia</taxon>
        <taxon>Tissierellales</taxon>
        <taxon>Gottschalkiaceae</taxon>
        <taxon>Gottschalkia</taxon>
    </lineage>
</organism>
<keyword evidence="4" id="KW-1185">Reference proteome</keyword>
<gene>
    <name evidence="3" type="ordered locus">Curi_c19210</name>
</gene>
<dbReference type="eggNOG" id="COG2014">
    <property type="taxonomic scope" value="Bacteria"/>
</dbReference>
<sequence length="289" mass="32886">MKTNEDLKLAYKQIKSIYEKMNKEPGVLEKFTFCNKWNIAYTSDNYVGIAFNFTGEHAVYGDYVDYNELEKIQSYIGKNLFEIIEHLLAYSGIQARSNCLAMLNALSQAISSQEQLKERGIQLVDPNEFSFVDKNDIVTVIGYGGVINKLYGKCKELHVIDMRPKSSLQTLIIGKDVEYAPKDITFHTVREDKEITQNSDIVIMSGCTLINGTFREIIENSKKAKIIGMFGPSGQIIPEYLFDNGINYIISSRVTQPEKLFNHLRNPFYGGGMIHEYMESYAIKSDDIS</sequence>
<reference evidence="3 4" key="1">
    <citation type="journal article" date="2012" name="PLoS ONE">
        <title>The purine-utilizing bacterium Clostridium acidurici 9a: a genome-guided metabolic reconsideration.</title>
        <authorList>
            <person name="Hartwich K."/>
            <person name="Poehlein A."/>
            <person name="Daniel R."/>
        </authorList>
    </citation>
    <scope>NUCLEOTIDE SEQUENCE [LARGE SCALE GENOMIC DNA]</scope>
    <source>
        <strain evidence="4">ATCC 7906 / DSM 604 / BCRC 14475 / CIP 104303 / KCTC 5404 / NCIMB 10678 / 9a</strain>
    </source>
</reference>
<dbReference type="EMBL" id="CP003326">
    <property type="protein sequence ID" value="AFS78926.1"/>
    <property type="molecule type" value="Genomic_DNA"/>
</dbReference>
<dbReference type="SUPFAM" id="SSF159713">
    <property type="entry name" value="Dhaf3308-like"/>
    <property type="match status" value="1"/>
</dbReference>
<dbReference type="InterPro" id="IPR025251">
    <property type="entry name" value="DUF4213"/>
</dbReference>
<dbReference type="RefSeq" id="WP_014968062.1">
    <property type="nucleotide sequence ID" value="NC_018664.1"/>
</dbReference>
<dbReference type="STRING" id="1128398.Curi_c19210"/>
<feature type="domain" description="Putative heavy-metal chelation" evidence="1">
    <location>
        <begin position="132"/>
        <end position="268"/>
    </location>
</feature>
<accession>K0B2U8</accession>
<evidence type="ECO:0000259" key="1">
    <source>
        <dbReference type="Pfam" id="PF04016"/>
    </source>
</evidence>
<evidence type="ECO:0000259" key="2">
    <source>
        <dbReference type="Pfam" id="PF13938"/>
    </source>
</evidence>
<evidence type="ECO:0000313" key="4">
    <source>
        <dbReference type="Proteomes" id="UP000006094"/>
    </source>
</evidence>
<dbReference type="HOGENOM" id="CLU_077114_0_0_9"/>
<name>K0B2U8_GOTA9</name>
<dbReference type="KEGG" id="cad:Curi_c19210"/>
<dbReference type="Gene3D" id="3.40.50.11590">
    <property type="match status" value="1"/>
</dbReference>
<dbReference type="AlphaFoldDB" id="K0B2U8"/>